<dbReference type="InterPro" id="IPR036961">
    <property type="entry name" value="Kinesin_motor_dom_sf"/>
</dbReference>
<evidence type="ECO:0000256" key="3">
    <source>
        <dbReference type="ARBA" id="ARBA00023123"/>
    </source>
</evidence>
<comment type="similarity">
    <text evidence="7">Belongs to the TRAFAC class myosin-kinesin ATPase superfamily. Myosin family.</text>
</comment>
<accession>A0AAV2IST4</accession>
<dbReference type="SUPFAM" id="SSF57196">
    <property type="entry name" value="EGF/Laminin"/>
    <property type="match status" value="1"/>
</dbReference>
<evidence type="ECO:0000256" key="4">
    <source>
        <dbReference type="ARBA" id="ARBA00023157"/>
    </source>
</evidence>
<dbReference type="GO" id="GO:0051015">
    <property type="term" value="F:actin filament binding"/>
    <property type="evidence" value="ECO:0007669"/>
    <property type="project" value="TreeGrafter"/>
</dbReference>
<dbReference type="PANTHER" id="PTHR13140">
    <property type="entry name" value="MYOSIN"/>
    <property type="match status" value="1"/>
</dbReference>
<dbReference type="GO" id="GO:0007015">
    <property type="term" value="P:actin filament organization"/>
    <property type="evidence" value="ECO:0007669"/>
    <property type="project" value="TreeGrafter"/>
</dbReference>
<dbReference type="SUPFAM" id="SSF52540">
    <property type="entry name" value="P-loop containing nucleoside triphosphate hydrolases"/>
    <property type="match status" value="1"/>
</dbReference>
<keyword evidence="2 7" id="KW-0067">ATP-binding</keyword>
<feature type="binding site" evidence="7">
    <location>
        <begin position="192"/>
        <end position="199"/>
    </location>
    <ligand>
        <name>ATP</name>
        <dbReference type="ChEBI" id="CHEBI:30616"/>
    </ligand>
</feature>
<dbReference type="EMBL" id="CAXITT010001274">
    <property type="protein sequence ID" value="CAL1548319.1"/>
    <property type="molecule type" value="Genomic_DNA"/>
</dbReference>
<dbReference type="AlphaFoldDB" id="A0AAV2IST4"/>
<evidence type="ECO:0000256" key="1">
    <source>
        <dbReference type="ARBA" id="ARBA00022741"/>
    </source>
</evidence>
<keyword evidence="1 7" id="KW-0547">Nucleotide-binding</keyword>
<comment type="caution">
    <text evidence="7">Lacks conserved residue(s) required for the propagation of feature annotation.</text>
</comment>
<evidence type="ECO:0000259" key="8">
    <source>
        <dbReference type="PROSITE" id="PS51456"/>
    </source>
</evidence>
<dbReference type="InterPro" id="IPR000742">
    <property type="entry name" value="EGF"/>
</dbReference>
<dbReference type="PROSITE" id="PS01187">
    <property type="entry name" value="EGF_CA"/>
    <property type="match status" value="1"/>
</dbReference>
<dbReference type="PROSITE" id="PS51456">
    <property type="entry name" value="MYOSIN_MOTOR"/>
    <property type="match status" value="1"/>
</dbReference>
<dbReference type="GO" id="GO:0005737">
    <property type="term" value="C:cytoplasm"/>
    <property type="evidence" value="ECO:0007669"/>
    <property type="project" value="TreeGrafter"/>
</dbReference>
<feature type="domain" description="Myosin motor" evidence="8">
    <location>
        <begin position="166"/>
        <end position="204"/>
    </location>
</feature>
<evidence type="ECO:0000313" key="9">
    <source>
        <dbReference type="EMBL" id="CAL1548319.1"/>
    </source>
</evidence>
<evidence type="ECO:0000256" key="5">
    <source>
        <dbReference type="ARBA" id="ARBA00023175"/>
    </source>
</evidence>
<feature type="non-terminal residue" evidence="9">
    <location>
        <position position="204"/>
    </location>
</feature>
<dbReference type="GO" id="GO:0005509">
    <property type="term" value="F:calcium ion binding"/>
    <property type="evidence" value="ECO:0007669"/>
    <property type="project" value="InterPro"/>
</dbReference>
<evidence type="ECO:0000256" key="6">
    <source>
        <dbReference type="ARBA" id="ARBA00023203"/>
    </source>
</evidence>
<reference evidence="9 10" key="1">
    <citation type="submission" date="2024-04" db="EMBL/GenBank/DDBJ databases">
        <authorList>
            <consortium name="Genoscope - CEA"/>
            <person name="William W."/>
        </authorList>
    </citation>
    <scope>NUCLEOTIDE SEQUENCE [LARGE SCALE GENOMIC DNA]</scope>
</reference>
<keyword evidence="10" id="KW-1185">Reference proteome</keyword>
<dbReference type="GO" id="GO:0016459">
    <property type="term" value="C:myosin complex"/>
    <property type="evidence" value="ECO:0007669"/>
    <property type="project" value="UniProtKB-KW"/>
</dbReference>
<keyword evidence="3 7" id="KW-0518">Myosin</keyword>
<evidence type="ECO:0000256" key="7">
    <source>
        <dbReference type="PROSITE-ProRule" id="PRU00782"/>
    </source>
</evidence>
<dbReference type="Proteomes" id="UP001497497">
    <property type="component" value="Unassembled WGS sequence"/>
</dbReference>
<protein>
    <recommendedName>
        <fullName evidence="8">Myosin motor domain-containing protein</fullName>
    </recommendedName>
</protein>
<dbReference type="InterPro" id="IPR018097">
    <property type="entry name" value="EGF_Ca-bd_CS"/>
</dbReference>
<dbReference type="GO" id="GO:0005902">
    <property type="term" value="C:microvillus"/>
    <property type="evidence" value="ECO:0007669"/>
    <property type="project" value="TreeGrafter"/>
</dbReference>
<comment type="caution">
    <text evidence="9">The sequence shown here is derived from an EMBL/GenBank/DDBJ whole genome shotgun (WGS) entry which is preliminary data.</text>
</comment>
<dbReference type="GO" id="GO:0006897">
    <property type="term" value="P:endocytosis"/>
    <property type="evidence" value="ECO:0007669"/>
    <property type="project" value="TreeGrafter"/>
</dbReference>
<dbReference type="GO" id="GO:0000146">
    <property type="term" value="F:microfilament motor activity"/>
    <property type="evidence" value="ECO:0007669"/>
    <property type="project" value="TreeGrafter"/>
</dbReference>
<dbReference type="PROSITE" id="PS00022">
    <property type="entry name" value="EGF_1"/>
    <property type="match status" value="1"/>
</dbReference>
<dbReference type="Pfam" id="PF00063">
    <property type="entry name" value="Myosin_head"/>
    <property type="match status" value="1"/>
</dbReference>
<keyword evidence="4" id="KW-1015">Disulfide bond</keyword>
<dbReference type="GO" id="GO:0005886">
    <property type="term" value="C:plasma membrane"/>
    <property type="evidence" value="ECO:0007669"/>
    <property type="project" value="TreeGrafter"/>
</dbReference>
<dbReference type="GO" id="GO:0005524">
    <property type="term" value="F:ATP binding"/>
    <property type="evidence" value="ECO:0007669"/>
    <property type="project" value="UniProtKB-UniRule"/>
</dbReference>
<dbReference type="InterPro" id="IPR001609">
    <property type="entry name" value="Myosin_head_motor_dom-like"/>
</dbReference>
<keyword evidence="5 7" id="KW-0505">Motor protein</keyword>
<organism evidence="9 10">
    <name type="scientific">Lymnaea stagnalis</name>
    <name type="common">Great pond snail</name>
    <name type="synonym">Helix stagnalis</name>
    <dbReference type="NCBI Taxonomy" id="6523"/>
    <lineage>
        <taxon>Eukaryota</taxon>
        <taxon>Metazoa</taxon>
        <taxon>Spiralia</taxon>
        <taxon>Lophotrochozoa</taxon>
        <taxon>Mollusca</taxon>
        <taxon>Gastropoda</taxon>
        <taxon>Heterobranchia</taxon>
        <taxon>Euthyneura</taxon>
        <taxon>Panpulmonata</taxon>
        <taxon>Hygrophila</taxon>
        <taxon>Lymnaeoidea</taxon>
        <taxon>Lymnaeidae</taxon>
        <taxon>Lymnaea</taxon>
    </lineage>
</organism>
<evidence type="ECO:0000313" key="10">
    <source>
        <dbReference type="Proteomes" id="UP001497497"/>
    </source>
</evidence>
<name>A0AAV2IST4_LYMST</name>
<dbReference type="PANTHER" id="PTHR13140:SF839">
    <property type="entry name" value="MYOSIN-G HEAVY CHAIN"/>
    <property type="match status" value="1"/>
</dbReference>
<evidence type="ECO:0000256" key="2">
    <source>
        <dbReference type="ARBA" id="ARBA00022840"/>
    </source>
</evidence>
<keyword evidence="6 7" id="KW-0009">Actin-binding</keyword>
<dbReference type="Gene3D" id="3.40.850.10">
    <property type="entry name" value="Kinesin motor domain"/>
    <property type="match status" value="1"/>
</dbReference>
<dbReference type="GO" id="GO:0043327">
    <property type="term" value="P:chemotaxis to cAMP"/>
    <property type="evidence" value="ECO:0007669"/>
    <property type="project" value="TreeGrafter"/>
</dbReference>
<dbReference type="InterPro" id="IPR027417">
    <property type="entry name" value="P-loop_NTPase"/>
</dbReference>
<dbReference type="Gene3D" id="2.10.25.10">
    <property type="entry name" value="Laminin"/>
    <property type="match status" value="2"/>
</dbReference>
<gene>
    <name evidence="9" type="ORF">GSLYS_00021636001</name>
</gene>
<proteinExistence type="inferred from homology"/>
<sequence>MRARDSKGSYSSILYVPTILCPTCNKHGKCNDNITRNVEYGGGLNIVFECNCQSAYTGDDCEAELDGCHSQPCSKGQNCTDLTAAEQGNSTMGYSCGPCPVSFEDMKGKCVDKDECRNDSPNPCSQLCTNTEGSYMCRWISAQYNKTTSLAMYYDEYRYSQISQTPHLYAISARAYSGIRDLEQDQVILVSGESGAGKTEATKL</sequence>